<sequence length="93" mass="10173">MERSNFMNHITYGTALLNPTKEYSLLGENSMNIPGYTPPYVGSYGGLSESEADNAFEQIQDKKRADGVRNALEKAVAENTNGKKATADTIRLS</sequence>
<dbReference type="RefSeq" id="WP_253510371.1">
    <property type="nucleotide sequence ID" value="NZ_CP112866.1"/>
</dbReference>
<organism evidence="1 2">
    <name type="scientific">Pseudomonas quebecensis</name>
    <dbReference type="NCBI Taxonomy" id="2995174"/>
    <lineage>
        <taxon>Bacteria</taxon>
        <taxon>Pseudomonadati</taxon>
        <taxon>Pseudomonadota</taxon>
        <taxon>Gammaproteobacteria</taxon>
        <taxon>Pseudomonadales</taxon>
        <taxon>Pseudomonadaceae</taxon>
        <taxon>Pseudomonas</taxon>
    </lineage>
</organism>
<protein>
    <submittedName>
        <fullName evidence="1">Uncharacterized protein</fullName>
    </submittedName>
</protein>
<dbReference type="EMBL" id="CP112866">
    <property type="protein sequence ID" value="UZW17788.1"/>
    <property type="molecule type" value="Genomic_DNA"/>
</dbReference>
<evidence type="ECO:0000313" key="2">
    <source>
        <dbReference type="Proteomes" id="UP001164116"/>
    </source>
</evidence>
<name>A0ABY6QFZ8_9PSED</name>
<dbReference type="Proteomes" id="UP001164116">
    <property type="component" value="Chromosome"/>
</dbReference>
<keyword evidence="2" id="KW-1185">Reference proteome</keyword>
<reference evidence="1" key="1">
    <citation type="submission" date="2022-11" db="EMBL/GenBank/DDBJ databases">
        <title>Taxonomic description of a new Pseudomonas species.</title>
        <authorList>
            <person name="Tambong J.T."/>
        </authorList>
    </citation>
    <scope>NUCLEOTIDE SEQUENCE</scope>
    <source>
        <strain evidence="1">S1Bt42</strain>
    </source>
</reference>
<evidence type="ECO:0000313" key="1">
    <source>
        <dbReference type="EMBL" id="UZW17788.1"/>
    </source>
</evidence>
<accession>A0ABY6QFZ8</accession>
<gene>
    <name evidence="1" type="ORF">OSC50_20735</name>
</gene>
<proteinExistence type="predicted"/>